<protein>
    <submittedName>
        <fullName evidence="2">Uncharacterized protein</fullName>
    </submittedName>
</protein>
<feature type="transmembrane region" description="Helical" evidence="1">
    <location>
        <begin position="60"/>
        <end position="82"/>
    </location>
</feature>
<dbReference type="OrthoDB" id="1954789at2"/>
<keyword evidence="1" id="KW-0472">Membrane</keyword>
<dbReference type="RefSeq" id="WP_069700853.1">
    <property type="nucleotide sequence ID" value="NZ_MJAT01000001.1"/>
</dbReference>
<feature type="transmembrane region" description="Helical" evidence="1">
    <location>
        <begin position="36"/>
        <end position="54"/>
    </location>
</feature>
<dbReference type="EMBL" id="MJAT01000001">
    <property type="protein sequence ID" value="OEH86975.1"/>
    <property type="molecule type" value="Genomic_DNA"/>
</dbReference>
<organism evidence="2 3">
    <name type="scientific">Desulfuribacillus stibiiarsenatis</name>
    <dbReference type="NCBI Taxonomy" id="1390249"/>
    <lineage>
        <taxon>Bacteria</taxon>
        <taxon>Bacillati</taxon>
        <taxon>Bacillota</taxon>
        <taxon>Desulfuribacillia</taxon>
        <taxon>Desulfuribacillales</taxon>
        <taxon>Desulfuribacillaceae</taxon>
        <taxon>Desulfuribacillus</taxon>
    </lineage>
</organism>
<sequence>MIEDYIFYLILLISSFLMVLEGLKKLREKRIIYQQRLSHLIMTIITAISTYFTFTNMWDFAEARVITSILLLVFTTFMVYTIRKLMISKKYTIFNLSQSKAAEMVGTVLVELGLDFSRIDENENSIYTFQDSKATIKIKETLLSSENIELMFQHSYDFSFTDEFIDILRGIIEVEFPMKRSRRGVIEIITGVGLSVLAVVLFTMNVPLYDTYVNKQVANDFDFIYSYGFHGKSVMNTYTNTYTKDLQMASVRTTIVFTKEEKDRILAELFSIDILNYPVSFPEYINITPISNYTLEVGIFQKKKTVNWTSNNIPIKSINLDGSYIYFEDKDAYQMIQLMNLVKLIEEIIQSKKEYQDLPQGIVGYAYYNLTEEFICISN</sequence>
<feature type="transmembrane region" description="Helical" evidence="1">
    <location>
        <begin position="188"/>
        <end position="209"/>
    </location>
</feature>
<evidence type="ECO:0000313" key="3">
    <source>
        <dbReference type="Proteomes" id="UP000095255"/>
    </source>
</evidence>
<keyword evidence="3" id="KW-1185">Reference proteome</keyword>
<reference evidence="2 3" key="1">
    <citation type="submission" date="2016-09" db="EMBL/GenBank/DDBJ databases">
        <title>Desulfuribacillus arsenicus sp. nov., an obligately anaerobic, dissimilatory arsenic- and antimonate-reducing bacterium isolated from anoxic sediments.</title>
        <authorList>
            <person name="Abin C.A."/>
            <person name="Hollibaugh J.T."/>
        </authorList>
    </citation>
    <scope>NUCLEOTIDE SEQUENCE [LARGE SCALE GENOMIC DNA]</scope>
    <source>
        <strain evidence="2 3">MLFW-2</strain>
    </source>
</reference>
<dbReference type="STRING" id="1390249.BHU72_01585"/>
<proteinExistence type="predicted"/>
<keyword evidence="1" id="KW-1133">Transmembrane helix</keyword>
<dbReference type="AlphaFoldDB" id="A0A1E5LA27"/>
<gene>
    <name evidence="2" type="ORF">BHU72_01585</name>
</gene>
<keyword evidence="1" id="KW-0812">Transmembrane</keyword>
<accession>A0A1E5LA27</accession>
<evidence type="ECO:0000256" key="1">
    <source>
        <dbReference type="SAM" id="Phobius"/>
    </source>
</evidence>
<feature type="transmembrane region" description="Helical" evidence="1">
    <location>
        <begin position="6"/>
        <end position="24"/>
    </location>
</feature>
<dbReference type="Proteomes" id="UP000095255">
    <property type="component" value="Unassembled WGS sequence"/>
</dbReference>
<comment type="caution">
    <text evidence="2">The sequence shown here is derived from an EMBL/GenBank/DDBJ whole genome shotgun (WGS) entry which is preliminary data.</text>
</comment>
<name>A0A1E5LA27_9FIRM</name>
<evidence type="ECO:0000313" key="2">
    <source>
        <dbReference type="EMBL" id="OEH86975.1"/>
    </source>
</evidence>